<evidence type="ECO:0000256" key="1">
    <source>
        <dbReference type="SAM" id="Coils"/>
    </source>
</evidence>
<dbReference type="Proteomes" id="UP000050417">
    <property type="component" value="Unassembled WGS sequence"/>
</dbReference>
<name>A0A0N8GLE1_9CHLR</name>
<gene>
    <name evidence="2" type="ORF">ADN00_15605</name>
</gene>
<protein>
    <submittedName>
        <fullName evidence="2">Uncharacterized protein</fullName>
    </submittedName>
</protein>
<comment type="caution">
    <text evidence="2">The sequence shown here is derived from an EMBL/GenBank/DDBJ whole genome shotgun (WGS) entry which is preliminary data.</text>
</comment>
<evidence type="ECO:0000313" key="2">
    <source>
        <dbReference type="EMBL" id="KPL72242.1"/>
    </source>
</evidence>
<accession>A0A0N8GLE1</accession>
<evidence type="ECO:0000313" key="3">
    <source>
        <dbReference type="Proteomes" id="UP000050417"/>
    </source>
</evidence>
<sequence length="414" mass="47907">METTITDRKQEVAALTGLTVDQIGAVKFELDHLRKNGLLIDLNISGTSMFIRSTTWIELGIQDIDDPRTSRFTKGSKFLIPEDQIKKLRSIETQMRSLLDGLSFDVTGFRPYRWLPVTAYEKFREKWAELTERFNQAKQEIIDNYDGYRDLVYADFRLIAEAAWKQIEKQGYSYAIVNGKALDRNEFIQAIIQDALAKFPSINQVENDLKCDYVTALLYGQEELEAEKLRTQQLQNLIYEERQKRLALEHDERLRMEREREQLRHEAEINRLAEEEKNAKIMAMWEAELQHAREQLNQISSPLDEVFNDLRRRISGDVESMLESIKKNGYLKGKVAEKGKGLLDLFDLMAAHDDNQLRAKLVELRQAIGPDNKSRADGDVRSTEEIVSILNQIGDLTSKAVKDTMNVSRARFVE</sequence>
<feature type="coiled-coil region" evidence="1">
    <location>
        <begin position="246"/>
        <end position="278"/>
    </location>
</feature>
<dbReference type="STRING" id="1134406.ADN00_15605"/>
<dbReference type="RefSeq" id="WP_075063959.1">
    <property type="nucleotide sequence ID" value="NZ_LGCL01000039.1"/>
</dbReference>
<keyword evidence="1" id="KW-0175">Coiled coil</keyword>
<dbReference type="EMBL" id="LGCL01000039">
    <property type="protein sequence ID" value="KPL72242.1"/>
    <property type="molecule type" value="Genomic_DNA"/>
</dbReference>
<organism evidence="2 3">
    <name type="scientific">Ornatilinea apprima</name>
    <dbReference type="NCBI Taxonomy" id="1134406"/>
    <lineage>
        <taxon>Bacteria</taxon>
        <taxon>Bacillati</taxon>
        <taxon>Chloroflexota</taxon>
        <taxon>Anaerolineae</taxon>
        <taxon>Anaerolineales</taxon>
        <taxon>Anaerolineaceae</taxon>
        <taxon>Ornatilinea</taxon>
    </lineage>
</organism>
<reference evidence="2 3" key="1">
    <citation type="submission" date="2015-07" db="EMBL/GenBank/DDBJ databases">
        <title>Genome sequence of Ornatilinea apprima DSM 23815.</title>
        <authorList>
            <person name="Hemp J."/>
            <person name="Ward L.M."/>
            <person name="Pace L.A."/>
            <person name="Fischer W.W."/>
        </authorList>
    </citation>
    <scope>NUCLEOTIDE SEQUENCE [LARGE SCALE GENOMIC DNA]</scope>
    <source>
        <strain evidence="2 3">P3M-1</strain>
    </source>
</reference>
<keyword evidence="3" id="KW-1185">Reference proteome</keyword>
<proteinExistence type="predicted"/>
<dbReference type="AlphaFoldDB" id="A0A0N8GLE1"/>